<dbReference type="InterPro" id="IPR054221">
    <property type="entry name" value="DUF6941"/>
</dbReference>
<sequence length="139" mass="15344">MSAIVSTFIYCLGTTNIEGKNSPINAMGVLQNLTPEFIPSTFSFSIVVGIKQIDLSSDHKLDIIFKDTEGNNLVEAKDIPISAEQLKNGDLNLPEEQRGLMLGLDLRNVILKKEGNYKTEVRLDGIILGEFDIYAKAKN</sequence>
<organism evidence="1 2">
    <name type="scientific">Sellimonas catena</name>
    <dbReference type="NCBI Taxonomy" id="2994035"/>
    <lineage>
        <taxon>Bacteria</taxon>
        <taxon>Bacillati</taxon>
        <taxon>Bacillota</taxon>
        <taxon>Clostridia</taxon>
        <taxon>Lachnospirales</taxon>
        <taxon>Lachnospiraceae</taxon>
        <taxon>Sellimonas</taxon>
    </lineage>
</organism>
<dbReference type="EMBL" id="BSBO01000077">
    <property type="protein sequence ID" value="GLG06370.1"/>
    <property type="molecule type" value="Genomic_DNA"/>
</dbReference>
<gene>
    <name evidence="1" type="ORF">Selli1_35440</name>
</gene>
<accession>A0A9W6FG01</accession>
<dbReference type="RefSeq" id="WP_281874449.1">
    <property type="nucleotide sequence ID" value="NZ_BSBO01000077.1"/>
</dbReference>
<comment type="caution">
    <text evidence="1">The sequence shown here is derived from an EMBL/GenBank/DDBJ whole genome shotgun (WGS) entry which is preliminary data.</text>
</comment>
<dbReference type="AlphaFoldDB" id="A0A9W6FG01"/>
<keyword evidence="2" id="KW-1185">Reference proteome</keyword>
<name>A0A9W6FG01_9FIRM</name>
<reference evidence="1 2" key="1">
    <citation type="journal article" date="2023" name="Int. J. Syst. Evol. Microbiol.">
        <title>Sellimonas catena sp. nov., isolated from human faeces.</title>
        <authorList>
            <person name="Hisatomi A."/>
            <person name="Ohkuma M."/>
            <person name="Sakamoto M."/>
        </authorList>
    </citation>
    <scope>NUCLEOTIDE SEQUENCE [LARGE SCALE GENOMIC DNA]</scope>
    <source>
        <strain evidence="1 2">12EGH17</strain>
    </source>
</reference>
<evidence type="ECO:0000313" key="2">
    <source>
        <dbReference type="Proteomes" id="UP001145145"/>
    </source>
</evidence>
<protein>
    <submittedName>
        <fullName evidence="1">Uncharacterized protein</fullName>
    </submittedName>
</protein>
<evidence type="ECO:0000313" key="1">
    <source>
        <dbReference type="EMBL" id="GLG06370.1"/>
    </source>
</evidence>
<proteinExistence type="predicted"/>
<dbReference type="Pfam" id="PF22091">
    <property type="entry name" value="DUF6941"/>
    <property type="match status" value="1"/>
</dbReference>
<dbReference type="Proteomes" id="UP001145145">
    <property type="component" value="Unassembled WGS sequence"/>
</dbReference>